<keyword evidence="3" id="KW-0687">Ribonucleoprotein</keyword>
<evidence type="ECO:0000256" key="3">
    <source>
        <dbReference type="ARBA" id="ARBA00023274"/>
    </source>
</evidence>
<dbReference type="InterPro" id="IPR001648">
    <property type="entry name" value="Ribosomal_bS18"/>
</dbReference>
<dbReference type="InterPro" id="IPR036870">
    <property type="entry name" value="Ribosomal_bS18_sf"/>
</dbReference>
<dbReference type="Pfam" id="PF01084">
    <property type="entry name" value="Ribosomal_S18"/>
    <property type="match status" value="1"/>
</dbReference>
<dbReference type="GO" id="GO:0070181">
    <property type="term" value="F:small ribosomal subunit rRNA binding"/>
    <property type="evidence" value="ECO:0007669"/>
    <property type="project" value="TreeGrafter"/>
</dbReference>
<reference evidence="6" key="1">
    <citation type="journal article" date="2012" name="Science">
        <title>The Paleozoic origin of enzymatic lignin decomposition reconstructed from 31 fungal genomes.</title>
        <authorList>
            <person name="Floudas D."/>
            <person name="Binder M."/>
            <person name="Riley R."/>
            <person name="Barry K."/>
            <person name="Blanchette R.A."/>
            <person name="Henrissat B."/>
            <person name="Martinez A.T."/>
            <person name="Otillar R."/>
            <person name="Spatafora J.W."/>
            <person name="Yadav J.S."/>
            <person name="Aerts A."/>
            <person name="Benoit I."/>
            <person name="Boyd A."/>
            <person name="Carlson A."/>
            <person name="Copeland A."/>
            <person name="Coutinho P.M."/>
            <person name="de Vries R.P."/>
            <person name="Ferreira P."/>
            <person name="Findley K."/>
            <person name="Foster B."/>
            <person name="Gaskell J."/>
            <person name="Glotzer D."/>
            <person name="Gorecki P."/>
            <person name="Heitman J."/>
            <person name="Hesse C."/>
            <person name="Hori C."/>
            <person name="Igarashi K."/>
            <person name="Jurgens J.A."/>
            <person name="Kallen N."/>
            <person name="Kersten P."/>
            <person name="Kohler A."/>
            <person name="Kuees U."/>
            <person name="Kumar T.K.A."/>
            <person name="Kuo A."/>
            <person name="LaButti K."/>
            <person name="Larrondo L.F."/>
            <person name="Lindquist E."/>
            <person name="Ling A."/>
            <person name="Lombard V."/>
            <person name="Lucas S."/>
            <person name="Lundell T."/>
            <person name="Martin R."/>
            <person name="McLaughlin D.J."/>
            <person name="Morgenstern I."/>
            <person name="Morin E."/>
            <person name="Murat C."/>
            <person name="Nagy L.G."/>
            <person name="Nolan M."/>
            <person name="Ohm R.A."/>
            <person name="Patyshakuliyeva A."/>
            <person name="Rokas A."/>
            <person name="Ruiz-Duenas F.J."/>
            <person name="Sabat G."/>
            <person name="Salamov A."/>
            <person name="Samejima M."/>
            <person name="Schmutz J."/>
            <person name="Slot J.C."/>
            <person name="St John F."/>
            <person name="Stenlid J."/>
            <person name="Sun H."/>
            <person name="Sun S."/>
            <person name="Syed K."/>
            <person name="Tsang A."/>
            <person name="Wiebenga A."/>
            <person name="Young D."/>
            <person name="Pisabarro A."/>
            <person name="Eastwood D.C."/>
            <person name="Martin F."/>
            <person name="Cullen D."/>
            <person name="Grigoriev I.V."/>
            <person name="Hibbett D.S."/>
        </authorList>
    </citation>
    <scope>NUCLEOTIDE SEQUENCE [LARGE SCALE GENOMIC DNA]</scope>
    <source>
        <strain evidence="6">RWD-64-598 SS2</strain>
    </source>
</reference>
<comment type="caution">
    <text evidence="5">The sequence shown here is derived from an EMBL/GenBank/DDBJ whole genome shotgun (WGS) entry which is preliminary data.</text>
</comment>
<keyword evidence="6" id="KW-1185">Reference proteome</keyword>
<evidence type="ECO:0000313" key="6">
    <source>
        <dbReference type="Proteomes" id="UP000053558"/>
    </source>
</evidence>
<dbReference type="EMBL" id="JH711577">
    <property type="protein sequence ID" value="EIW82329.1"/>
    <property type="molecule type" value="Genomic_DNA"/>
</dbReference>
<evidence type="ECO:0000256" key="2">
    <source>
        <dbReference type="ARBA" id="ARBA00022980"/>
    </source>
</evidence>
<dbReference type="GeneID" id="19199739"/>
<dbReference type="OrthoDB" id="21463at2759"/>
<evidence type="ECO:0000313" key="5">
    <source>
        <dbReference type="EMBL" id="EIW82329.1"/>
    </source>
</evidence>
<gene>
    <name evidence="5" type="ORF">CONPUDRAFT_123135</name>
</gene>
<organism evidence="5 6">
    <name type="scientific">Coniophora puteana (strain RWD-64-598)</name>
    <name type="common">Brown rot fungus</name>
    <dbReference type="NCBI Taxonomy" id="741705"/>
    <lineage>
        <taxon>Eukaryota</taxon>
        <taxon>Fungi</taxon>
        <taxon>Dikarya</taxon>
        <taxon>Basidiomycota</taxon>
        <taxon>Agaricomycotina</taxon>
        <taxon>Agaricomycetes</taxon>
        <taxon>Agaricomycetidae</taxon>
        <taxon>Boletales</taxon>
        <taxon>Coniophorineae</taxon>
        <taxon>Coniophoraceae</taxon>
        <taxon>Coniophora</taxon>
    </lineage>
</organism>
<dbReference type="PRINTS" id="PR00974">
    <property type="entry name" value="RIBOSOMALS18"/>
</dbReference>
<keyword evidence="2" id="KW-0689">Ribosomal protein</keyword>
<dbReference type="Gene3D" id="4.10.640.10">
    <property type="entry name" value="Ribosomal protein S18"/>
    <property type="match status" value="1"/>
</dbReference>
<dbReference type="Proteomes" id="UP000053558">
    <property type="component" value="Unassembled WGS sequence"/>
</dbReference>
<dbReference type="OMA" id="RARTGHW"/>
<evidence type="ECO:0000256" key="4">
    <source>
        <dbReference type="ARBA" id="ARBA00035264"/>
    </source>
</evidence>
<evidence type="ECO:0000256" key="1">
    <source>
        <dbReference type="ARBA" id="ARBA00005589"/>
    </source>
</evidence>
<dbReference type="PANTHER" id="PTHR13479:SF40">
    <property type="entry name" value="SMALL RIBOSOMAL SUBUNIT PROTEIN BS18M"/>
    <property type="match status" value="1"/>
</dbReference>
<dbReference type="GO" id="GO:0003735">
    <property type="term" value="F:structural constituent of ribosome"/>
    <property type="evidence" value="ECO:0007669"/>
    <property type="project" value="InterPro"/>
</dbReference>
<dbReference type="AlphaFoldDB" id="A0A5M3MT34"/>
<dbReference type="SUPFAM" id="SSF46911">
    <property type="entry name" value="Ribosomal protein S18"/>
    <property type="match status" value="1"/>
</dbReference>
<dbReference type="PANTHER" id="PTHR13479">
    <property type="entry name" value="30S RIBOSOMAL PROTEIN S18"/>
    <property type="match status" value="1"/>
</dbReference>
<sequence length="187" mass="21384">MLARLLASTSRQLRQQSTVLPAARQFATSAPARDENQDKSLSQVLQDVSDGLERNKQAEAQWAAERPRFKFQANTFVRPHYFSRKHRYGYGLWAAPTKRALVAPGGREAARHDILHQLEIDPLHEHANVHLLSKYVSDMGKIKSRIDSGLTTKNHRRLSKAIKRAKMMGLMPTLSNPKLHPNWSFRR</sequence>
<dbReference type="GO" id="GO:0032543">
    <property type="term" value="P:mitochondrial translation"/>
    <property type="evidence" value="ECO:0007669"/>
    <property type="project" value="TreeGrafter"/>
</dbReference>
<dbReference type="GO" id="GO:0005763">
    <property type="term" value="C:mitochondrial small ribosomal subunit"/>
    <property type="evidence" value="ECO:0007669"/>
    <property type="project" value="TreeGrafter"/>
</dbReference>
<comment type="similarity">
    <text evidence="1">Belongs to the bacterial ribosomal protein bS18 family.</text>
</comment>
<protein>
    <recommendedName>
        <fullName evidence="4">Small ribosomal subunit protein bS18m</fullName>
    </recommendedName>
</protein>
<dbReference type="RefSeq" id="XP_007768036.1">
    <property type="nucleotide sequence ID" value="XM_007769846.1"/>
</dbReference>
<accession>A0A5M3MT34</accession>
<dbReference type="KEGG" id="cput:CONPUDRAFT_123135"/>
<proteinExistence type="inferred from homology"/>
<name>A0A5M3MT34_CONPW</name>